<accession>A0A8G0P9J7</accession>
<proteinExistence type="predicted"/>
<name>A0A8G0P9J7_9FLAO</name>
<evidence type="ECO:0000256" key="1">
    <source>
        <dbReference type="SAM" id="SignalP"/>
    </source>
</evidence>
<organism evidence="2">
    <name type="scientific">Flavobacterium columnare</name>
    <dbReference type="NCBI Taxonomy" id="996"/>
    <lineage>
        <taxon>Bacteria</taxon>
        <taxon>Pseudomonadati</taxon>
        <taxon>Bacteroidota</taxon>
        <taxon>Flavobacteriia</taxon>
        <taxon>Flavobacteriales</taxon>
        <taxon>Flavobacteriaceae</taxon>
        <taxon>Flavobacterium</taxon>
    </lineage>
</organism>
<keyword evidence="1" id="KW-0732">Signal</keyword>
<dbReference type="AlphaFoldDB" id="A0A8G0P9J7"/>
<protein>
    <submittedName>
        <fullName evidence="2">Uncharacterized protein</fullName>
    </submittedName>
</protein>
<feature type="chain" id="PRO_5034776874" evidence="1">
    <location>
        <begin position="20"/>
        <end position="109"/>
    </location>
</feature>
<dbReference type="EMBL" id="CP067378">
    <property type="protein sequence ID" value="QYS88548.1"/>
    <property type="molecule type" value="Genomic_DNA"/>
</dbReference>
<sequence length="109" mass="12003">MIKRYLLLLVFFIDFYSHAQFISVETNRTPDDLVRNTLTQSVCINVSNVKSSTGTNYGSTNGIGYFKNTNPAFPISEGIILSTGNALKSIGPNTSRLQDGIDTWPVIVI</sequence>
<evidence type="ECO:0000313" key="2">
    <source>
        <dbReference type="EMBL" id="QYS88548.1"/>
    </source>
</evidence>
<dbReference type="KEGG" id="fdv:JJC05_13060"/>
<dbReference type="Proteomes" id="UP000824721">
    <property type="component" value="Chromosome"/>
</dbReference>
<feature type="signal peptide" evidence="1">
    <location>
        <begin position="1"/>
        <end position="19"/>
    </location>
</feature>
<reference evidence="2" key="1">
    <citation type="submission" date="2020-12" db="EMBL/GenBank/DDBJ databases">
        <title>Genome sequencing of genetic groups of Flavobacterium columnare.</title>
        <authorList>
            <person name="Waldbieser G.C."/>
            <person name="Griffin M.J."/>
            <person name="LaFrentz B.R."/>
        </authorList>
    </citation>
    <scope>NUCLEOTIDE SEQUENCE</scope>
    <source>
        <strain evidence="2">90-106</strain>
    </source>
</reference>
<gene>
    <name evidence="2" type="ORF">JJC05_13060</name>
</gene>